<evidence type="ECO:0000256" key="4">
    <source>
        <dbReference type="SAM" id="SignalP"/>
    </source>
</evidence>
<keyword evidence="7" id="KW-1185">Reference proteome</keyword>
<dbReference type="PROSITE" id="PS01180">
    <property type="entry name" value="CUB"/>
    <property type="match status" value="1"/>
</dbReference>
<dbReference type="SMART" id="SM00042">
    <property type="entry name" value="CUB"/>
    <property type="match status" value="1"/>
</dbReference>
<comment type="caution">
    <text evidence="3">Lacks conserved residue(s) required for the propagation of feature annotation.</text>
</comment>
<proteinExistence type="predicted"/>
<keyword evidence="4" id="KW-0732">Signal</keyword>
<evidence type="ECO:0000256" key="3">
    <source>
        <dbReference type="PROSITE-ProRule" id="PRU00059"/>
    </source>
</evidence>
<gene>
    <name evidence="6" type="ORF">TRIADDRAFT_52902</name>
</gene>
<sequence>MAVTLPLLVLFVLFSNANAACNKSFTLSSDTFATENFPNRNFTGYCHYQIKLPFRRAIDLQWLAFDVGSPKVNSKCPDNYVTVSDGAFPQIQHTYTFCGKQPQNITSKTNILSIILYVNSNCSHQGFRVKYTSRIELSTFTPNVKVA</sequence>
<dbReference type="PhylomeDB" id="B3RMS1"/>
<dbReference type="Gene3D" id="2.60.120.290">
    <property type="entry name" value="Spermadhesin, CUB domain"/>
    <property type="match status" value="1"/>
</dbReference>
<evidence type="ECO:0000313" key="6">
    <source>
        <dbReference type="EMBL" id="EDV27325.1"/>
    </source>
</evidence>
<dbReference type="GeneID" id="6750374"/>
<evidence type="ECO:0000259" key="5">
    <source>
        <dbReference type="PROSITE" id="PS01180"/>
    </source>
</evidence>
<reference evidence="6 7" key="1">
    <citation type="journal article" date="2008" name="Nature">
        <title>The Trichoplax genome and the nature of placozoans.</title>
        <authorList>
            <person name="Srivastava M."/>
            <person name="Begovic E."/>
            <person name="Chapman J."/>
            <person name="Putnam N.H."/>
            <person name="Hellsten U."/>
            <person name="Kawashima T."/>
            <person name="Kuo A."/>
            <person name="Mitros T."/>
            <person name="Salamov A."/>
            <person name="Carpenter M.L."/>
            <person name="Signorovitch A.Y."/>
            <person name="Moreno M.A."/>
            <person name="Kamm K."/>
            <person name="Grimwood J."/>
            <person name="Schmutz J."/>
            <person name="Shapiro H."/>
            <person name="Grigoriev I.V."/>
            <person name="Buss L.W."/>
            <person name="Schierwater B."/>
            <person name="Dellaporta S.L."/>
            <person name="Rokhsar D.S."/>
        </authorList>
    </citation>
    <scope>NUCLEOTIDE SEQUENCE [LARGE SCALE GENOMIC DNA]</scope>
    <source>
        <strain evidence="6 7">Grell-BS-1999</strain>
    </source>
</reference>
<feature type="chain" id="PRO_5002798355" description="CUB domain-containing protein" evidence="4">
    <location>
        <begin position="20"/>
        <end position="147"/>
    </location>
</feature>
<dbReference type="AlphaFoldDB" id="B3RMS1"/>
<dbReference type="SUPFAM" id="SSF49854">
    <property type="entry name" value="Spermadhesin, CUB domain"/>
    <property type="match status" value="1"/>
</dbReference>
<name>B3RMS1_TRIAD</name>
<organism evidence="6 7">
    <name type="scientific">Trichoplax adhaerens</name>
    <name type="common">Trichoplax reptans</name>
    <dbReference type="NCBI Taxonomy" id="10228"/>
    <lineage>
        <taxon>Eukaryota</taxon>
        <taxon>Metazoa</taxon>
        <taxon>Placozoa</taxon>
        <taxon>Uniplacotomia</taxon>
        <taxon>Trichoplacea</taxon>
        <taxon>Trichoplacidae</taxon>
        <taxon>Trichoplax</taxon>
    </lineage>
</organism>
<feature type="signal peptide" evidence="4">
    <location>
        <begin position="1"/>
        <end position="19"/>
    </location>
</feature>
<dbReference type="InterPro" id="IPR035914">
    <property type="entry name" value="Sperma_CUB_dom_sf"/>
</dbReference>
<dbReference type="Proteomes" id="UP000009022">
    <property type="component" value="Unassembled WGS sequence"/>
</dbReference>
<protein>
    <recommendedName>
        <fullName evidence="5">CUB domain-containing protein</fullName>
    </recommendedName>
</protein>
<dbReference type="InterPro" id="IPR000859">
    <property type="entry name" value="CUB_dom"/>
</dbReference>
<dbReference type="HOGENOM" id="CLU_1770452_0_0_1"/>
<dbReference type="EMBL" id="DS985242">
    <property type="protein sequence ID" value="EDV27325.1"/>
    <property type="molecule type" value="Genomic_DNA"/>
</dbReference>
<dbReference type="InParanoid" id="B3RMS1"/>
<dbReference type="Pfam" id="PF00431">
    <property type="entry name" value="CUB"/>
    <property type="match status" value="1"/>
</dbReference>
<evidence type="ECO:0000256" key="1">
    <source>
        <dbReference type="ARBA" id="ARBA00022737"/>
    </source>
</evidence>
<feature type="domain" description="CUB" evidence="5">
    <location>
        <begin position="21"/>
        <end position="134"/>
    </location>
</feature>
<dbReference type="PANTHER" id="PTHR24251">
    <property type="entry name" value="OVOCHYMASE-RELATED"/>
    <property type="match status" value="1"/>
</dbReference>
<dbReference type="CTD" id="6750374"/>
<dbReference type="KEGG" id="tad:TRIADDRAFT_52902"/>
<dbReference type="CDD" id="cd00041">
    <property type="entry name" value="CUB"/>
    <property type="match status" value="1"/>
</dbReference>
<accession>B3RMS1</accession>
<keyword evidence="2" id="KW-1015">Disulfide bond</keyword>
<evidence type="ECO:0000256" key="2">
    <source>
        <dbReference type="ARBA" id="ARBA00023157"/>
    </source>
</evidence>
<keyword evidence="1" id="KW-0677">Repeat</keyword>
<evidence type="ECO:0000313" key="7">
    <source>
        <dbReference type="Proteomes" id="UP000009022"/>
    </source>
</evidence>
<dbReference type="RefSeq" id="XP_002109159.1">
    <property type="nucleotide sequence ID" value="XM_002109123.1"/>
</dbReference>